<feature type="domain" description="RING-type" evidence="8">
    <location>
        <begin position="190"/>
        <end position="224"/>
    </location>
</feature>
<keyword evidence="6" id="KW-0472">Membrane</keyword>
<comment type="caution">
    <text evidence="9">The sequence shown here is derived from an EMBL/GenBank/DDBJ whole genome shotgun (WGS) entry which is preliminary data.</text>
</comment>
<accession>A0A6A5BI69</accession>
<keyword evidence="10" id="KW-1185">Reference proteome</keyword>
<keyword evidence="6" id="KW-0812">Transmembrane</keyword>
<feature type="transmembrane region" description="Helical" evidence="6">
    <location>
        <begin position="103"/>
        <end position="127"/>
    </location>
</feature>
<dbReference type="GeneID" id="68113969"/>
<keyword evidence="6" id="KW-1133">Transmembrane helix</keyword>
<proteinExistence type="predicted"/>
<dbReference type="PROSITE" id="PS00518">
    <property type="entry name" value="ZF_RING_1"/>
    <property type="match status" value="1"/>
</dbReference>
<keyword evidence="1" id="KW-0479">Metal-binding</keyword>
<dbReference type="VEuPathDB" id="AmoebaDB:NF0064990"/>
<evidence type="ECO:0000256" key="3">
    <source>
        <dbReference type="ARBA" id="ARBA00022833"/>
    </source>
</evidence>
<protein>
    <recommendedName>
        <fullName evidence="8">RING-type domain-containing protein</fullName>
    </recommendedName>
</protein>
<evidence type="ECO:0000256" key="6">
    <source>
        <dbReference type="SAM" id="Phobius"/>
    </source>
</evidence>
<evidence type="ECO:0000313" key="9">
    <source>
        <dbReference type="EMBL" id="KAF0974141.1"/>
    </source>
</evidence>
<dbReference type="VEuPathDB" id="AmoebaDB:NfTy_075000"/>
<name>A0A6A5BI69_NAEFO</name>
<evidence type="ECO:0000313" key="10">
    <source>
        <dbReference type="Proteomes" id="UP000444721"/>
    </source>
</evidence>
<dbReference type="OrthoDB" id="1630758at2759"/>
<dbReference type="InterPro" id="IPR013083">
    <property type="entry name" value="Znf_RING/FYVE/PHD"/>
</dbReference>
<reference evidence="9 10" key="1">
    <citation type="journal article" date="2019" name="Sci. Rep.">
        <title>Nanopore sequencing improves the draft genome of the human pathogenic amoeba Naegleria fowleri.</title>
        <authorList>
            <person name="Liechti N."/>
            <person name="Schurch N."/>
            <person name="Bruggmann R."/>
            <person name="Wittwer M."/>
        </authorList>
    </citation>
    <scope>NUCLEOTIDE SEQUENCE [LARGE SCALE GENOMIC DNA]</scope>
    <source>
        <strain evidence="9 10">ATCC 30894</strain>
    </source>
</reference>
<dbReference type="InterPro" id="IPR017907">
    <property type="entry name" value="Znf_RING_CS"/>
</dbReference>
<dbReference type="OMA" id="CICFERR"/>
<dbReference type="RefSeq" id="XP_044558854.1">
    <property type="nucleotide sequence ID" value="XM_044710420.1"/>
</dbReference>
<dbReference type="VEuPathDB" id="AmoebaDB:FDP41_006751"/>
<sequence>MSIKVIVCFLIVLLPLASLYATSNRNLTLKLHQAIEQHNASEIAKLLREGADFTEYIQYRFLRQNSFDVARYYRYEDEYNQIVKNWLTEIAKNGNPSTSPYSVVIWFVLYGYFMFFCLSVCIAIGCFQSLRTFCCASGRSRSSRNNNNTTRNGQDQDIHNTCSQITSQKVSTTSSSSNNTNGRREEDDLCCICFERRKDTALECGHVFCGQCASKCTSYCFTCRKRHSGRTIKLYY</sequence>
<dbReference type="InterPro" id="IPR001841">
    <property type="entry name" value="Znf_RING"/>
</dbReference>
<feature type="chain" id="PRO_5025651520" description="RING-type domain-containing protein" evidence="7">
    <location>
        <begin position="22"/>
        <end position="236"/>
    </location>
</feature>
<feature type="region of interest" description="Disordered" evidence="5">
    <location>
        <begin position="139"/>
        <end position="158"/>
    </location>
</feature>
<keyword evidence="2 4" id="KW-0863">Zinc-finger</keyword>
<dbReference type="AlphaFoldDB" id="A0A6A5BI69"/>
<feature type="signal peptide" evidence="7">
    <location>
        <begin position="1"/>
        <end position="21"/>
    </location>
</feature>
<dbReference type="EMBL" id="VFQX01000053">
    <property type="protein sequence ID" value="KAF0974141.1"/>
    <property type="molecule type" value="Genomic_DNA"/>
</dbReference>
<evidence type="ECO:0000259" key="8">
    <source>
        <dbReference type="PROSITE" id="PS50089"/>
    </source>
</evidence>
<keyword evidence="7" id="KW-0732">Signal</keyword>
<evidence type="ECO:0000256" key="4">
    <source>
        <dbReference type="PROSITE-ProRule" id="PRU00175"/>
    </source>
</evidence>
<evidence type="ECO:0000256" key="5">
    <source>
        <dbReference type="SAM" id="MobiDB-lite"/>
    </source>
</evidence>
<keyword evidence="3" id="KW-0862">Zinc</keyword>
<gene>
    <name evidence="9" type="ORF">FDP41_006751</name>
</gene>
<dbReference type="GO" id="GO:0008270">
    <property type="term" value="F:zinc ion binding"/>
    <property type="evidence" value="ECO:0007669"/>
    <property type="project" value="UniProtKB-KW"/>
</dbReference>
<evidence type="ECO:0000256" key="7">
    <source>
        <dbReference type="SAM" id="SignalP"/>
    </source>
</evidence>
<dbReference type="Gene3D" id="3.30.40.10">
    <property type="entry name" value="Zinc/RING finger domain, C3HC4 (zinc finger)"/>
    <property type="match status" value="1"/>
</dbReference>
<organism evidence="9 10">
    <name type="scientific">Naegleria fowleri</name>
    <name type="common">Brain eating amoeba</name>
    <dbReference type="NCBI Taxonomy" id="5763"/>
    <lineage>
        <taxon>Eukaryota</taxon>
        <taxon>Discoba</taxon>
        <taxon>Heterolobosea</taxon>
        <taxon>Tetramitia</taxon>
        <taxon>Eutetramitia</taxon>
        <taxon>Vahlkampfiidae</taxon>
        <taxon>Naegleria</taxon>
    </lineage>
</organism>
<dbReference type="Proteomes" id="UP000444721">
    <property type="component" value="Unassembled WGS sequence"/>
</dbReference>
<feature type="compositionally biased region" description="Low complexity" evidence="5">
    <location>
        <begin position="139"/>
        <end position="153"/>
    </location>
</feature>
<evidence type="ECO:0000256" key="2">
    <source>
        <dbReference type="ARBA" id="ARBA00022771"/>
    </source>
</evidence>
<dbReference type="SUPFAM" id="SSF57850">
    <property type="entry name" value="RING/U-box"/>
    <property type="match status" value="1"/>
</dbReference>
<dbReference type="PROSITE" id="PS50089">
    <property type="entry name" value="ZF_RING_2"/>
    <property type="match status" value="1"/>
</dbReference>
<evidence type="ECO:0000256" key="1">
    <source>
        <dbReference type="ARBA" id="ARBA00022723"/>
    </source>
</evidence>